<sequence>MVKTLSNDIRWHIIYHQLYGFSANETALRPYIGITTLQKAAKERSELLRSVPMYKIGSEFKPEQLVFIDEMSEDERTLTADIIEGNCNKGRFQTFILIQVLPQMNEYPNKNSVIVIGPRNMYKRVRFEFAYFELKKS</sequence>
<comment type="caution">
    <text evidence="1">The sequence shown here is derived from an EMBL/GenBank/DDBJ whole genome shotgun (WGS) entry which is preliminary data.</text>
</comment>
<dbReference type="Proteomes" id="UP000232722">
    <property type="component" value="Unassembled WGS sequence"/>
</dbReference>
<evidence type="ECO:0000313" key="2">
    <source>
        <dbReference type="Proteomes" id="UP000232722"/>
    </source>
</evidence>
<dbReference type="VEuPathDB" id="FungiDB:RhiirFUN_015873"/>
<reference evidence="1 2" key="2">
    <citation type="submission" date="2017-09" db="EMBL/GenBank/DDBJ databases">
        <title>Extensive intraspecific genome diversity in a model arbuscular mycorrhizal fungus.</title>
        <authorList>
            <person name="Chen E.C."/>
            <person name="Morin E."/>
            <person name="Beaudet D."/>
            <person name="Noel J."/>
            <person name="Ndikumana S."/>
            <person name="Charron P."/>
            <person name="St-Onge C."/>
            <person name="Giorgi J."/>
            <person name="Grigoriev I.V."/>
            <person name="Roux C."/>
            <person name="Martin F.M."/>
            <person name="Corradi N."/>
        </authorList>
    </citation>
    <scope>NUCLEOTIDE SEQUENCE [LARGE SCALE GENOMIC DNA]</scope>
    <source>
        <strain evidence="1 2">A5</strain>
    </source>
</reference>
<dbReference type="EMBL" id="LLXJ01003111">
    <property type="protein sequence ID" value="PKB97569.1"/>
    <property type="molecule type" value="Genomic_DNA"/>
</dbReference>
<dbReference type="VEuPathDB" id="FungiDB:FUN_004578"/>
<proteinExistence type="predicted"/>
<evidence type="ECO:0000313" key="1">
    <source>
        <dbReference type="EMBL" id="PKB97569.1"/>
    </source>
</evidence>
<protein>
    <submittedName>
        <fullName evidence="1">Uncharacterized protein</fullName>
    </submittedName>
</protein>
<reference evidence="1 2" key="1">
    <citation type="submission" date="2016-04" db="EMBL/GenBank/DDBJ databases">
        <title>Genome analyses suggest a sexual origin of heterokaryosis in a supposedly ancient asexual fungus.</title>
        <authorList>
            <person name="Ropars J."/>
            <person name="Sedzielewska K."/>
            <person name="Noel J."/>
            <person name="Charron P."/>
            <person name="Farinelli L."/>
            <person name="Marton T."/>
            <person name="Kruger M."/>
            <person name="Pelin A."/>
            <person name="Brachmann A."/>
            <person name="Corradi N."/>
        </authorList>
    </citation>
    <scope>NUCLEOTIDE SEQUENCE [LARGE SCALE GENOMIC DNA]</scope>
    <source>
        <strain evidence="1 2">A5</strain>
    </source>
</reference>
<gene>
    <name evidence="1" type="ORF">RhiirA5_432881</name>
</gene>
<accession>A0A2N0NSK8</accession>
<organism evidence="1 2">
    <name type="scientific">Rhizophagus irregularis</name>
    <dbReference type="NCBI Taxonomy" id="588596"/>
    <lineage>
        <taxon>Eukaryota</taxon>
        <taxon>Fungi</taxon>
        <taxon>Fungi incertae sedis</taxon>
        <taxon>Mucoromycota</taxon>
        <taxon>Glomeromycotina</taxon>
        <taxon>Glomeromycetes</taxon>
        <taxon>Glomerales</taxon>
        <taxon>Glomeraceae</taxon>
        <taxon>Rhizophagus</taxon>
    </lineage>
</organism>
<name>A0A2N0NSK8_9GLOM</name>
<dbReference type="AlphaFoldDB" id="A0A2N0NSK8"/>